<protein>
    <submittedName>
        <fullName evidence="2">Cytochrome C</fullName>
    </submittedName>
</protein>
<gene>
    <name evidence="2" type="ORF">BB021_18460</name>
</gene>
<accession>A0ABX3ND71</accession>
<sequence length="152" mass="17940">MMKIIKKIFFAGIIILLFLQFFQPARNMDKGQAPSSDFLQVYKAPINIQRILLNSCYDCHSNNTTYPFYAYIQPVSYFLEKHINKGKQELNFNEWGNYSNRKKENKLRGIKEQIENSKMPLPSYLMIHKSAKLSLEEKKVILRWLDSINPTE</sequence>
<dbReference type="Pfam" id="PF14376">
    <property type="entry name" value="Haem_bd"/>
    <property type="match status" value="1"/>
</dbReference>
<comment type="caution">
    <text evidence="2">The sequence shown here is derived from an EMBL/GenBank/DDBJ whole genome shotgun (WGS) entry which is preliminary data.</text>
</comment>
<organism evidence="2 3">
    <name type="scientific">Elizabethkingia ursingii</name>
    <dbReference type="NCBI Taxonomy" id="1756150"/>
    <lineage>
        <taxon>Bacteria</taxon>
        <taxon>Pseudomonadati</taxon>
        <taxon>Bacteroidota</taxon>
        <taxon>Flavobacteriia</taxon>
        <taxon>Flavobacteriales</taxon>
        <taxon>Weeksellaceae</taxon>
        <taxon>Elizabethkingia</taxon>
    </lineage>
</organism>
<dbReference type="InterPro" id="IPR025992">
    <property type="entry name" value="Haem-bd"/>
</dbReference>
<keyword evidence="3" id="KW-1185">Reference proteome</keyword>
<feature type="domain" description="Haem-binding" evidence="1">
    <location>
        <begin position="13"/>
        <end position="149"/>
    </location>
</feature>
<dbReference type="RefSeq" id="WP_078777777.1">
    <property type="nucleotide sequence ID" value="NZ_MBDS01000001.1"/>
</dbReference>
<dbReference type="Proteomes" id="UP000190016">
    <property type="component" value="Unassembled WGS sequence"/>
</dbReference>
<evidence type="ECO:0000313" key="2">
    <source>
        <dbReference type="EMBL" id="OPB94583.1"/>
    </source>
</evidence>
<evidence type="ECO:0000313" key="3">
    <source>
        <dbReference type="Proteomes" id="UP000190016"/>
    </source>
</evidence>
<evidence type="ECO:0000259" key="1">
    <source>
        <dbReference type="SMART" id="SM01235"/>
    </source>
</evidence>
<reference evidence="2 3" key="1">
    <citation type="submission" date="2016-07" db="EMBL/GenBank/DDBJ databases">
        <title>Revisiting the Taxonomy of the Elizabethkingia Genus based on Whole-Genome Sequencing, Optical Mapping, and MALDI-TOF.</title>
        <authorList>
            <person name="Nicholson A.C."/>
        </authorList>
    </citation>
    <scope>NUCLEOTIDE SEQUENCE [LARGE SCALE GENOMIC DNA]</scope>
    <source>
        <strain evidence="2 3">C1558</strain>
    </source>
</reference>
<dbReference type="SMART" id="SM01235">
    <property type="entry name" value="Haem_bd"/>
    <property type="match status" value="1"/>
</dbReference>
<dbReference type="EMBL" id="MBDS01000001">
    <property type="protein sequence ID" value="OPB94583.1"/>
    <property type="molecule type" value="Genomic_DNA"/>
</dbReference>
<proteinExistence type="predicted"/>
<name>A0ABX3ND71_9FLAO</name>